<sequence length="161" mass="18867">MKIRTDYVTNSSSVSYIITMNVDFIEFMKKKKPEFYTNNAKRSRIYNAVREDLVNTGTKVKLLDREVYSKRYALIKKRDCKYDISFDKPIEDIDFSTLSEEELWSYIYGEYFVNGRLSSEFKGFGSVQVIKDTDPPIEKSHENTACDTCEKKDTDKCHKAK</sequence>
<reference evidence="1 2" key="1">
    <citation type="submission" date="2024-11" db="EMBL/GenBank/DDBJ databases">
        <authorList>
            <person name="Heng Y.C."/>
            <person name="Lim A.C.H."/>
            <person name="Lee J.K.Y."/>
            <person name="Kittelmann S."/>
        </authorList>
    </citation>
    <scope>NUCLEOTIDE SEQUENCE [LARGE SCALE GENOMIC DNA]</scope>
    <source>
        <strain evidence="1 2">WILCCON 0269</strain>
    </source>
</reference>
<protein>
    <submittedName>
        <fullName evidence="1">Uncharacterized protein</fullName>
    </submittedName>
</protein>
<comment type="caution">
    <text evidence="1">The sequence shown here is derived from an EMBL/GenBank/DDBJ whole genome shotgun (WGS) entry which is preliminary data.</text>
</comment>
<gene>
    <name evidence="1" type="ORF">ACJDU8_06380</name>
</gene>
<keyword evidence="2" id="KW-1185">Reference proteome</keyword>
<dbReference type="Proteomes" id="UP001623660">
    <property type="component" value="Unassembled WGS sequence"/>
</dbReference>
<dbReference type="RefSeq" id="WP_406791316.1">
    <property type="nucleotide sequence ID" value="NZ_JBJHZX010000007.1"/>
</dbReference>
<name>A0ABW8SH83_9CLOT</name>
<proteinExistence type="predicted"/>
<accession>A0ABW8SH83</accession>
<organism evidence="1 2">
    <name type="scientific">Candidatus Clostridium eludens</name>
    <dbReference type="NCBI Taxonomy" id="3381663"/>
    <lineage>
        <taxon>Bacteria</taxon>
        <taxon>Bacillati</taxon>
        <taxon>Bacillota</taxon>
        <taxon>Clostridia</taxon>
        <taxon>Eubacteriales</taxon>
        <taxon>Clostridiaceae</taxon>
        <taxon>Clostridium</taxon>
    </lineage>
</organism>
<evidence type="ECO:0000313" key="1">
    <source>
        <dbReference type="EMBL" id="MFL0195193.1"/>
    </source>
</evidence>
<dbReference type="EMBL" id="JBJHZX010000007">
    <property type="protein sequence ID" value="MFL0195193.1"/>
    <property type="molecule type" value="Genomic_DNA"/>
</dbReference>
<evidence type="ECO:0000313" key="2">
    <source>
        <dbReference type="Proteomes" id="UP001623660"/>
    </source>
</evidence>